<comment type="caution">
    <text evidence="2">The sequence shown here is derived from an EMBL/GenBank/DDBJ whole genome shotgun (WGS) entry which is preliminary data.</text>
</comment>
<dbReference type="RefSeq" id="XP_046011144.1">
    <property type="nucleotide sequence ID" value="XM_046148133.1"/>
</dbReference>
<dbReference type="EMBL" id="JAGTJQ010000006">
    <property type="protein sequence ID" value="KAH7028856.1"/>
    <property type="molecule type" value="Genomic_DNA"/>
</dbReference>
<evidence type="ECO:0000313" key="3">
    <source>
        <dbReference type="Proteomes" id="UP000756346"/>
    </source>
</evidence>
<feature type="compositionally biased region" description="Low complexity" evidence="1">
    <location>
        <begin position="98"/>
        <end position="109"/>
    </location>
</feature>
<feature type="region of interest" description="Disordered" evidence="1">
    <location>
        <begin position="22"/>
        <end position="44"/>
    </location>
</feature>
<evidence type="ECO:0000313" key="2">
    <source>
        <dbReference type="EMBL" id="KAH7028856.1"/>
    </source>
</evidence>
<gene>
    <name evidence="2" type="ORF">B0I36DRAFT_126655</name>
</gene>
<dbReference type="Proteomes" id="UP000756346">
    <property type="component" value="Unassembled WGS sequence"/>
</dbReference>
<evidence type="ECO:0000256" key="1">
    <source>
        <dbReference type="SAM" id="MobiDB-lite"/>
    </source>
</evidence>
<feature type="region of interest" description="Disordered" evidence="1">
    <location>
        <begin position="71"/>
        <end position="146"/>
    </location>
</feature>
<name>A0A9P9BSH6_9PEZI</name>
<feature type="compositionally biased region" description="Polar residues" evidence="1">
    <location>
        <begin position="71"/>
        <end position="86"/>
    </location>
</feature>
<proteinExistence type="predicted"/>
<dbReference type="AlphaFoldDB" id="A0A9P9BSH6"/>
<dbReference type="GeneID" id="70177679"/>
<reference evidence="2" key="1">
    <citation type="journal article" date="2021" name="Nat. Commun.">
        <title>Genetic determinants of endophytism in the Arabidopsis root mycobiome.</title>
        <authorList>
            <person name="Mesny F."/>
            <person name="Miyauchi S."/>
            <person name="Thiergart T."/>
            <person name="Pickel B."/>
            <person name="Atanasova L."/>
            <person name="Karlsson M."/>
            <person name="Huettel B."/>
            <person name="Barry K.W."/>
            <person name="Haridas S."/>
            <person name="Chen C."/>
            <person name="Bauer D."/>
            <person name="Andreopoulos W."/>
            <person name="Pangilinan J."/>
            <person name="LaButti K."/>
            <person name="Riley R."/>
            <person name="Lipzen A."/>
            <person name="Clum A."/>
            <person name="Drula E."/>
            <person name="Henrissat B."/>
            <person name="Kohler A."/>
            <person name="Grigoriev I.V."/>
            <person name="Martin F.M."/>
            <person name="Hacquard S."/>
        </authorList>
    </citation>
    <scope>NUCLEOTIDE SEQUENCE</scope>
    <source>
        <strain evidence="2">MPI-CAGE-CH-0230</strain>
    </source>
</reference>
<accession>A0A9P9BSH6</accession>
<organism evidence="2 3">
    <name type="scientific">Microdochium trichocladiopsis</name>
    <dbReference type="NCBI Taxonomy" id="1682393"/>
    <lineage>
        <taxon>Eukaryota</taxon>
        <taxon>Fungi</taxon>
        <taxon>Dikarya</taxon>
        <taxon>Ascomycota</taxon>
        <taxon>Pezizomycotina</taxon>
        <taxon>Sordariomycetes</taxon>
        <taxon>Xylariomycetidae</taxon>
        <taxon>Xylariales</taxon>
        <taxon>Microdochiaceae</taxon>
        <taxon>Microdochium</taxon>
    </lineage>
</organism>
<feature type="compositionally biased region" description="Low complexity" evidence="1">
    <location>
        <begin position="127"/>
        <end position="145"/>
    </location>
</feature>
<protein>
    <submittedName>
        <fullName evidence="2">Uncharacterized protein</fullName>
    </submittedName>
</protein>
<sequence length="157" mass="17055">MNDHRHERHDVGSLLLHRPACASTPRPLFSPPFRSTRNHRRDDDMPTRALLAPWTVPTHVADAMIAHLSLQPSADDTASDAINGQTDGHGDGPLEARPTSSLPTSTKTLEATDVSEHQYKNPAPHQPSSLVSFLVPSSSSPSSSVHFPCCLVSCRPR</sequence>
<keyword evidence="3" id="KW-1185">Reference proteome</keyword>